<name>A0A2M6WJ66_9BACT</name>
<dbReference type="InterPro" id="IPR001345">
    <property type="entry name" value="PG/BPGM_mutase_AS"/>
</dbReference>
<keyword evidence="7 15" id="KW-0479">Metal-binding</keyword>
<evidence type="ECO:0000256" key="11">
    <source>
        <dbReference type="ARBA" id="ARBA00022917"/>
    </source>
</evidence>
<comment type="cofactor">
    <cofactor evidence="1 15">
        <name>Zn(2+)</name>
        <dbReference type="ChEBI" id="CHEBI:29105"/>
    </cofactor>
</comment>
<dbReference type="GO" id="GO:0006428">
    <property type="term" value="P:isoleucyl-tRNA aminoacylation"/>
    <property type="evidence" value="ECO:0007669"/>
    <property type="project" value="UniProtKB-UniRule"/>
</dbReference>
<dbReference type="AlphaFoldDB" id="A0A2M6WJ66"/>
<evidence type="ECO:0000256" key="5">
    <source>
        <dbReference type="ARBA" id="ARBA00022490"/>
    </source>
</evidence>
<keyword evidence="8 15" id="KW-0547">Nucleotide-binding</keyword>
<evidence type="ECO:0000256" key="12">
    <source>
        <dbReference type="ARBA" id="ARBA00023146"/>
    </source>
</evidence>
<evidence type="ECO:0000256" key="9">
    <source>
        <dbReference type="ARBA" id="ARBA00022833"/>
    </source>
</evidence>
<dbReference type="PRINTS" id="PR00984">
    <property type="entry name" value="TRNASYNTHILE"/>
</dbReference>
<evidence type="ECO:0000256" key="17">
    <source>
        <dbReference type="PIRSR" id="PIRSR613078-2"/>
    </source>
</evidence>
<dbReference type="InterPro" id="IPR002301">
    <property type="entry name" value="Ile-tRNA-ligase"/>
</dbReference>
<dbReference type="Gene3D" id="3.40.50.620">
    <property type="entry name" value="HUPs"/>
    <property type="match status" value="2"/>
</dbReference>
<feature type="short sequence motif" description="'HIGH' region" evidence="15">
    <location>
        <begin position="47"/>
        <end position="57"/>
    </location>
</feature>
<dbReference type="InterPro" id="IPR013078">
    <property type="entry name" value="His_Pase_superF_clade-1"/>
</dbReference>
<evidence type="ECO:0000256" key="2">
    <source>
        <dbReference type="ARBA" id="ARBA00004496"/>
    </source>
</evidence>
<dbReference type="PANTHER" id="PTHR42780:SF1">
    <property type="entry name" value="ISOLEUCINE--TRNA LIGASE, CYTOPLASMIC"/>
    <property type="match status" value="1"/>
</dbReference>
<dbReference type="Pfam" id="PF08264">
    <property type="entry name" value="Anticodon_1"/>
    <property type="match status" value="1"/>
</dbReference>
<evidence type="ECO:0000256" key="16">
    <source>
        <dbReference type="PIRSR" id="PIRSR613078-1"/>
    </source>
</evidence>
<dbReference type="InterPro" id="IPR023586">
    <property type="entry name" value="Ile-tRNA-ligase_type2"/>
</dbReference>
<evidence type="ECO:0000313" key="21">
    <source>
        <dbReference type="Proteomes" id="UP000228635"/>
    </source>
</evidence>
<comment type="subcellular location">
    <subcellularLocation>
        <location evidence="2 15">Cytoplasm</location>
    </subcellularLocation>
</comment>
<evidence type="ECO:0000256" key="4">
    <source>
        <dbReference type="ARBA" id="ARBA00011245"/>
    </source>
</evidence>
<feature type="active site" description="Proton donor/acceptor" evidence="16">
    <location>
        <position position="579"/>
    </location>
</feature>
<dbReference type="CDD" id="cd07067">
    <property type="entry name" value="HP_PGM_like"/>
    <property type="match status" value="1"/>
</dbReference>
<keyword evidence="12 15" id="KW-0030">Aminoacyl-tRNA synthetase</keyword>
<evidence type="ECO:0000256" key="1">
    <source>
        <dbReference type="ARBA" id="ARBA00001947"/>
    </source>
</evidence>
<comment type="function">
    <text evidence="13 15">Catalyzes the attachment of isoleucine to tRNA(Ile). As IleRS can inadvertently accommodate and process structurally similar amino acids such as valine, to avoid such errors it has two additional distinct tRNA(Ile)-dependent editing activities. One activity is designated as 'pretransfer' editing and involves the hydrolysis of activated Val-AMP. The other activity is designated 'posttransfer' editing and involves deacylation of mischarged Val-tRNA(Ile).</text>
</comment>
<dbReference type="HAMAP" id="MF_02003">
    <property type="entry name" value="Ile_tRNA_synth_type2"/>
    <property type="match status" value="1"/>
</dbReference>
<evidence type="ECO:0000256" key="14">
    <source>
        <dbReference type="ARBA" id="ARBA00048359"/>
    </source>
</evidence>
<dbReference type="FunFam" id="3.40.50.620:FF:000063">
    <property type="entry name" value="Isoleucine--tRNA ligase"/>
    <property type="match status" value="1"/>
</dbReference>
<feature type="binding site" evidence="17">
    <location>
        <position position="555"/>
    </location>
    <ligand>
        <name>substrate</name>
    </ligand>
</feature>
<keyword evidence="10 15" id="KW-0067">ATP-binding</keyword>
<dbReference type="PANTHER" id="PTHR42780">
    <property type="entry name" value="SOLEUCYL-TRNA SYNTHETASE"/>
    <property type="match status" value="1"/>
</dbReference>
<dbReference type="GO" id="GO:0005737">
    <property type="term" value="C:cytoplasm"/>
    <property type="evidence" value="ECO:0007669"/>
    <property type="project" value="UniProtKB-SubCell"/>
</dbReference>
<evidence type="ECO:0000313" key="20">
    <source>
        <dbReference type="EMBL" id="PIT92848.1"/>
    </source>
</evidence>
<evidence type="ECO:0000256" key="15">
    <source>
        <dbReference type="HAMAP-Rule" id="MF_02003"/>
    </source>
</evidence>
<comment type="caution">
    <text evidence="20">The sequence shown here is derived from an EMBL/GenBank/DDBJ whole genome shotgun (WGS) entry which is preliminary data.</text>
</comment>
<proteinExistence type="inferred from homology"/>
<dbReference type="EC" id="6.1.1.5" evidence="15"/>
<evidence type="ECO:0000256" key="10">
    <source>
        <dbReference type="ARBA" id="ARBA00022840"/>
    </source>
</evidence>
<dbReference type="GO" id="GO:0008270">
    <property type="term" value="F:zinc ion binding"/>
    <property type="evidence" value="ECO:0007669"/>
    <property type="project" value="UniProtKB-UniRule"/>
</dbReference>
<comment type="subunit">
    <text evidence="4 15">Monomer.</text>
</comment>
<evidence type="ECO:0000259" key="18">
    <source>
        <dbReference type="Pfam" id="PF00133"/>
    </source>
</evidence>
<dbReference type="SUPFAM" id="SSF52374">
    <property type="entry name" value="Nucleotidylyl transferase"/>
    <property type="match status" value="1"/>
</dbReference>
<keyword evidence="11 15" id="KW-0648">Protein biosynthesis</keyword>
<gene>
    <name evidence="15" type="primary">ileS</name>
    <name evidence="20" type="ORF">COU08_00150</name>
</gene>
<comment type="catalytic activity">
    <reaction evidence="14 15">
        <text>tRNA(Ile) + L-isoleucine + ATP = L-isoleucyl-tRNA(Ile) + AMP + diphosphate</text>
        <dbReference type="Rhea" id="RHEA:11060"/>
        <dbReference type="Rhea" id="RHEA-COMP:9666"/>
        <dbReference type="Rhea" id="RHEA-COMP:9695"/>
        <dbReference type="ChEBI" id="CHEBI:30616"/>
        <dbReference type="ChEBI" id="CHEBI:33019"/>
        <dbReference type="ChEBI" id="CHEBI:58045"/>
        <dbReference type="ChEBI" id="CHEBI:78442"/>
        <dbReference type="ChEBI" id="CHEBI:78528"/>
        <dbReference type="ChEBI" id="CHEBI:456215"/>
        <dbReference type="EC" id="6.1.1.5"/>
    </reaction>
</comment>
<sequence length="1160" mass="133514">MFKNENDLNLPELEEAILKQWDEKRIFEQSLINREGKEIFNFYEGPPTANGKPGFHHLISRSFKDIIPRYKAMRGYYVPRKGGWDTHGLPVEIQVEKELGFNSKKEIEAYGVEKFNTRAKETVWGYRSDWEKLTRRMGFWLDLDDAYVTYHNDYIESLWWIFGEAHKKKLLIKGFKIASWCTRCGTALSSHELAQGYKDVTDTSIYVKFKVNKGEVIGNFVADDKTYILSWTTTSWTLPGNVALAAGKDIHYSIVSGEDGTYILGSSRVNSVLGDDVKRNGEISGSDLEGISYKQLFSVAKLKHEKSFKVYLGDFVTDVDGTGVVHTAVMYGEDDYRLGKELGLPEYHTVQEDGTFVGVPGLNGKYVKHPETEKMIFAHLEEKGFLLKTEKYKHEYPHCWRCDTPLLYYARESWFIEMSKLRDQLVANNKKINWFPGHIKEGRFGEWLREVKDWNISRERYWGTPLPIWECLSCEKVHVVSSLQELDKHAVSSNTFFIARHGEATSNVQGILAGGKETKKTAAVLTERGREQALHSAEHLKKEHIDLIITSPFQRTRETAEIYAKATGAHVLVDERFHETDGGVLNGRPLEEYFSFASEEKKFTTAPEKGEHWNQVKARMMEAVLDINRTYSGKRILLISHGRPLLMLASALEGLSDQEILRKKDIHTGQYEKITVHNWPYNKAGNLDVHRPFIDEIKLKCAKCKGEMSRVLGVADVWFDSGAMPFAQWHYPYENKNFIDKGERYPADYICEALDQTRGWFYTLLAIATLLDKEVPYKNVITLGLILDKHGKKMSKSKGNIVNPWEIIERYGVDAIRWYLFTTTEYAEPKRFDEGDVLKSYRKFFLLFHNSFSFLRTYADSGLQFQTKQPKHALDIWILARLYETERYVTNHLDSYEIVRAARSIEDFLSDVSQWYIRRSRKRLQGSIEARNTLFTVFVELTKLSAPFAPFFSDALYQTLGAMSSESFKPSVHLEDWPHLPEVFENSSVLNDIRDLRTLVTQALALRAEAGIKVRQPLAELRIKNNELGIKNDDELLDLLKDEVNVKQIVFDSSLKFDLQLDTTITPILKQEGIAREIIRFIQQMRQKSGLRVSDGIEVHIEGDETILRAIQAFEQEVTSIVGAKTCVCSSARTARFENSTHELDTKLEDQPLWIGIRKL</sequence>
<dbReference type="InterPro" id="IPR013155">
    <property type="entry name" value="M/V/L/I-tRNA-synth_anticd-bd"/>
</dbReference>
<dbReference type="GO" id="GO:0004822">
    <property type="term" value="F:isoleucine-tRNA ligase activity"/>
    <property type="evidence" value="ECO:0007669"/>
    <property type="project" value="UniProtKB-UniRule"/>
</dbReference>
<dbReference type="GO" id="GO:0002161">
    <property type="term" value="F:aminoacyl-tRNA deacylase activity"/>
    <property type="evidence" value="ECO:0007669"/>
    <property type="project" value="InterPro"/>
</dbReference>
<keyword evidence="5 15" id="KW-0963">Cytoplasm</keyword>
<dbReference type="Gene3D" id="2.170.220.10">
    <property type="match status" value="1"/>
</dbReference>
<feature type="binding site" evidence="15">
    <location>
        <position position="796"/>
    </location>
    <ligand>
        <name>ATP</name>
        <dbReference type="ChEBI" id="CHEBI:30616"/>
    </ligand>
</feature>
<evidence type="ECO:0000256" key="13">
    <source>
        <dbReference type="ARBA" id="ARBA00025217"/>
    </source>
</evidence>
<dbReference type="Proteomes" id="UP000228635">
    <property type="component" value="Unassembled WGS sequence"/>
</dbReference>
<dbReference type="PROSITE" id="PS00175">
    <property type="entry name" value="PG_MUTASE"/>
    <property type="match status" value="1"/>
</dbReference>
<protein>
    <recommendedName>
        <fullName evidence="15">Isoleucine--tRNA ligase</fullName>
        <ecNumber evidence="15">6.1.1.5</ecNumber>
    </recommendedName>
    <alternativeName>
        <fullName evidence="15">Isoleucyl-tRNA synthetase</fullName>
        <shortName evidence="15">IleRS</shortName>
    </alternativeName>
</protein>
<organism evidence="20 21">
    <name type="scientific">Candidatus Harrisonbacteria bacterium CG10_big_fil_rev_8_21_14_0_10_42_17</name>
    <dbReference type="NCBI Taxonomy" id="1974584"/>
    <lineage>
        <taxon>Bacteria</taxon>
        <taxon>Candidatus Harrisoniibacteriota</taxon>
    </lineage>
</organism>
<evidence type="ECO:0000256" key="8">
    <source>
        <dbReference type="ARBA" id="ARBA00022741"/>
    </source>
</evidence>
<evidence type="ECO:0000259" key="19">
    <source>
        <dbReference type="Pfam" id="PF08264"/>
    </source>
</evidence>
<dbReference type="SMART" id="SM00855">
    <property type="entry name" value="PGAM"/>
    <property type="match status" value="1"/>
</dbReference>
<dbReference type="InterPro" id="IPR002300">
    <property type="entry name" value="aa-tRNA-synth_Ia"/>
</dbReference>
<dbReference type="GO" id="GO:0005524">
    <property type="term" value="F:ATP binding"/>
    <property type="evidence" value="ECO:0007669"/>
    <property type="project" value="UniProtKB-UniRule"/>
</dbReference>
<dbReference type="SUPFAM" id="SSF53254">
    <property type="entry name" value="Phosphoglycerate mutase-like"/>
    <property type="match status" value="1"/>
</dbReference>
<feature type="short sequence motif" description="'KMSKS' region" evidence="15">
    <location>
        <begin position="793"/>
        <end position="797"/>
    </location>
</feature>
<reference evidence="21" key="1">
    <citation type="submission" date="2017-09" db="EMBL/GenBank/DDBJ databases">
        <title>Depth-based differentiation of microbial function through sediment-hosted aquifers and enrichment of novel symbionts in the deep terrestrial subsurface.</title>
        <authorList>
            <person name="Probst A.J."/>
            <person name="Ladd B."/>
            <person name="Jarett J.K."/>
            <person name="Geller-Mcgrath D.E."/>
            <person name="Sieber C.M.K."/>
            <person name="Emerson J.B."/>
            <person name="Anantharaman K."/>
            <person name="Thomas B.C."/>
            <person name="Malmstrom R."/>
            <person name="Stieglmeier M."/>
            <person name="Klingl A."/>
            <person name="Woyke T."/>
            <person name="Ryan C.M."/>
            <person name="Banfield J.F."/>
        </authorList>
    </citation>
    <scope>NUCLEOTIDE SEQUENCE [LARGE SCALE GENOMIC DNA]</scope>
</reference>
<accession>A0A2M6WJ66</accession>
<feature type="active site" description="Tele-phosphohistidine intermediate" evidence="16">
    <location>
        <position position="501"/>
    </location>
</feature>
<dbReference type="SUPFAM" id="SSF47323">
    <property type="entry name" value="Anticodon-binding domain of a subclass of class I aminoacyl-tRNA synthetases"/>
    <property type="match status" value="1"/>
</dbReference>
<feature type="domain" description="Aminoacyl-tRNA synthetase class Ia" evidence="18">
    <location>
        <begin position="17"/>
        <end position="508"/>
    </location>
</feature>
<dbReference type="Gene3D" id="3.90.740.10">
    <property type="entry name" value="Valyl/Leucyl/Isoleucyl-tRNA synthetase, editing domain"/>
    <property type="match status" value="1"/>
</dbReference>
<comment type="domain">
    <text evidence="15">IleRS has two distinct active sites: one for aminoacylation and one for editing. The misactivated valine is translocated from the active site to the editing site, which sterically excludes the correctly activated isoleucine. The single editing site contains two valyl binding pockets, one specific for each substrate (Val-AMP or Val-tRNA(Ile)).</text>
</comment>
<dbReference type="Gene3D" id="3.40.50.1240">
    <property type="entry name" value="Phosphoglycerate mutase-like"/>
    <property type="match status" value="1"/>
</dbReference>
<evidence type="ECO:0000256" key="7">
    <source>
        <dbReference type="ARBA" id="ARBA00022723"/>
    </source>
</evidence>
<dbReference type="SUPFAM" id="SSF50677">
    <property type="entry name" value="ValRS/IleRS/LeuRS editing domain"/>
    <property type="match status" value="1"/>
</dbReference>
<feature type="binding site" evidence="17">
    <location>
        <begin position="500"/>
        <end position="507"/>
    </location>
    <ligand>
        <name>substrate</name>
    </ligand>
</feature>
<dbReference type="Pfam" id="PF00133">
    <property type="entry name" value="tRNA-synt_1"/>
    <property type="match status" value="2"/>
</dbReference>
<dbReference type="EMBL" id="PFBA01000003">
    <property type="protein sequence ID" value="PIT92848.1"/>
    <property type="molecule type" value="Genomic_DNA"/>
</dbReference>
<dbReference type="Gene3D" id="1.10.730.10">
    <property type="entry name" value="Isoleucyl-tRNA Synthetase, Domain 1"/>
    <property type="match status" value="1"/>
</dbReference>
<feature type="domain" description="Methionyl/Valyl/Leucyl/Isoleucyl-tRNA synthetase anticodon-binding" evidence="19">
    <location>
        <begin position="875"/>
        <end position="1018"/>
    </location>
</feature>
<keyword evidence="6 15" id="KW-0436">Ligase</keyword>
<evidence type="ECO:0000256" key="6">
    <source>
        <dbReference type="ARBA" id="ARBA00022598"/>
    </source>
</evidence>
<dbReference type="InterPro" id="IPR014729">
    <property type="entry name" value="Rossmann-like_a/b/a_fold"/>
</dbReference>
<dbReference type="InterPro" id="IPR009080">
    <property type="entry name" value="tRNAsynth_Ia_anticodon-bd"/>
</dbReference>
<keyword evidence="9 15" id="KW-0862">Zinc</keyword>
<dbReference type="InterPro" id="IPR009008">
    <property type="entry name" value="Val/Leu/Ile-tRNA-synth_edit"/>
</dbReference>
<evidence type="ECO:0000256" key="3">
    <source>
        <dbReference type="ARBA" id="ARBA00007078"/>
    </source>
</evidence>
<dbReference type="Pfam" id="PF19302">
    <property type="entry name" value="DUF5915"/>
    <property type="match status" value="1"/>
</dbReference>
<feature type="domain" description="Aminoacyl-tRNA synthetase class Ia" evidence="18">
    <location>
        <begin position="686"/>
        <end position="826"/>
    </location>
</feature>
<comment type="similarity">
    <text evidence="3 15">Belongs to the class-I aminoacyl-tRNA synthetase family. IleS type 2 subfamily.</text>
</comment>
<dbReference type="InterPro" id="IPR029033">
    <property type="entry name" value="His_PPase_superfam"/>
</dbReference>